<dbReference type="GO" id="GO:0070063">
    <property type="term" value="F:RNA polymerase binding"/>
    <property type="evidence" value="ECO:0007669"/>
    <property type="project" value="InterPro"/>
</dbReference>
<comment type="function">
    <text evidence="4">Necessary for efficient RNA polymerase transcription elongation past template-encoded arresting sites. The arresting sites in DNA have the property of trapping a certain fraction of elongating RNA polymerases that pass through, resulting in locked ternary complexes. Cleavage of the nascent transcript by cleavage factors such as GreA or GreB allows the resumption of elongation from the new 3'terminus. GreB releases sequences of up to 9 nucleotides in length.</text>
</comment>
<dbReference type="AlphaFoldDB" id="A0A177MDX2"/>
<dbReference type="EMBL" id="LUUH01000054">
    <property type="protein sequence ID" value="OAI03714.1"/>
    <property type="molecule type" value="Genomic_DNA"/>
</dbReference>
<dbReference type="GO" id="GO:0032784">
    <property type="term" value="P:regulation of DNA-templated transcription elongation"/>
    <property type="evidence" value="ECO:0007669"/>
    <property type="project" value="UniProtKB-UniRule"/>
</dbReference>
<dbReference type="SUPFAM" id="SSF46557">
    <property type="entry name" value="GreA transcript cleavage protein, N-terminal domain"/>
    <property type="match status" value="1"/>
</dbReference>
<dbReference type="RefSeq" id="WP_064036865.1">
    <property type="nucleotide sequence ID" value="NZ_LUUH01000054.1"/>
</dbReference>
<keyword evidence="2 4" id="KW-0238">DNA-binding</keyword>
<dbReference type="Gene3D" id="1.10.287.180">
    <property type="entry name" value="Transcription elongation factor, GreA/GreB, N-terminal domain"/>
    <property type="match status" value="1"/>
</dbReference>
<dbReference type="GO" id="GO:0003677">
    <property type="term" value="F:DNA binding"/>
    <property type="evidence" value="ECO:0007669"/>
    <property type="project" value="UniProtKB-UniRule"/>
</dbReference>
<accession>A0A177MDX2</accession>
<dbReference type="SUPFAM" id="SSF54534">
    <property type="entry name" value="FKBP-like"/>
    <property type="match status" value="1"/>
</dbReference>
<keyword evidence="3 4" id="KW-0804">Transcription</keyword>
<dbReference type="InterPro" id="IPR028624">
    <property type="entry name" value="Tscrpt_elong_fac_GreA/B"/>
</dbReference>
<dbReference type="PANTHER" id="PTHR30437:SF6">
    <property type="entry name" value="TRANSCRIPTION ELONGATION FACTOR GREB"/>
    <property type="match status" value="1"/>
</dbReference>
<keyword evidence="1 4" id="KW-0805">Transcription regulation</keyword>
<dbReference type="InterPro" id="IPR036805">
    <property type="entry name" value="Tscrpt_elong_fac_GreA/B_N_sf"/>
</dbReference>
<dbReference type="HAMAP" id="MF_00105">
    <property type="entry name" value="GreA_GreB"/>
    <property type="match status" value="1"/>
</dbReference>
<dbReference type="HAMAP" id="MF_00930">
    <property type="entry name" value="GreB"/>
    <property type="match status" value="1"/>
</dbReference>
<reference evidence="7 8" key="1">
    <citation type="submission" date="2016-03" db="EMBL/GenBank/DDBJ databases">
        <authorList>
            <person name="Ploux O."/>
        </authorList>
    </citation>
    <scope>NUCLEOTIDE SEQUENCE [LARGE SCALE GENOMIC DNA]</scope>
    <source>
        <strain evidence="7 8">R-45371</strain>
    </source>
</reference>
<dbReference type="Pfam" id="PF03449">
    <property type="entry name" value="GreA_GreB_N"/>
    <property type="match status" value="1"/>
</dbReference>
<dbReference type="Pfam" id="PF01272">
    <property type="entry name" value="GreA_GreB"/>
    <property type="match status" value="1"/>
</dbReference>
<dbReference type="InterPro" id="IPR023459">
    <property type="entry name" value="Tscrpt_elong_fac_GreA/B_fam"/>
</dbReference>
<evidence type="ECO:0000313" key="8">
    <source>
        <dbReference type="Proteomes" id="UP000077763"/>
    </source>
</evidence>
<dbReference type="InterPro" id="IPR036953">
    <property type="entry name" value="GreA/GreB_C_sf"/>
</dbReference>
<gene>
    <name evidence="4 7" type="primary">greB</name>
    <name evidence="7" type="ORF">A1353_14295</name>
</gene>
<comment type="similarity">
    <text evidence="4">Belongs to the GreA/GreB family. GreB subfamily.</text>
</comment>
<evidence type="ECO:0000256" key="1">
    <source>
        <dbReference type="ARBA" id="ARBA00023015"/>
    </source>
</evidence>
<dbReference type="FunFam" id="1.10.287.180:FF:000001">
    <property type="entry name" value="Transcription elongation factor GreA"/>
    <property type="match status" value="1"/>
</dbReference>
<evidence type="ECO:0000259" key="5">
    <source>
        <dbReference type="Pfam" id="PF01272"/>
    </source>
</evidence>
<protein>
    <recommendedName>
        <fullName evidence="4">Transcription elongation factor GreB</fullName>
    </recommendedName>
    <alternativeName>
        <fullName evidence="4">Transcript cleavage factor GreB</fullName>
    </alternativeName>
</protein>
<dbReference type="PANTHER" id="PTHR30437">
    <property type="entry name" value="TRANSCRIPTION ELONGATION FACTOR GREA"/>
    <property type="match status" value="1"/>
</dbReference>
<keyword evidence="7" id="KW-0251">Elongation factor</keyword>
<dbReference type="NCBIfam" id="NF002506">
    <property type="entry name" value="PRK01885.1"/>
    <property type="match status" value="1"/>
</dbReference>
<feature type="domain" description="Transcription elongation factor GreA/GreB N-terminal" evidence="6">
    <location>
        <begin position="5"/>
        <end position="74"/>
    </location>
</feature>
<dbReference type="GO" id="GO:0003746">
    <property type="term" value="F:translation elongation factor activity"/>
    <property type="evidence" value="ECO:0007669"/>
    <property type="project" value="UniProtKB-KW"/>
</dbReference>
<dbReference type="InterPro" id="IPR001437">
    <property type="entry name" value="Tscrpt_elong_fac_GreA/B_C"/>
</dbReference>
<dbReference type="InterPro" id="IPR006358">
    <property type="entry name" value="Tscrpt_elong_fac_GreB"/>
</dbReference>
<evidence type="ECO:0000313" key="7">
    <source>
        <dbReference type="EMBL" id="OAI03714.1"/>
    </source>
</evidence>
<dbReference type="Gene3D" id="3.10.50.30">
    <property type="entry name" value="Transcription elongation factor, GreA/GreB, C-terminal domain"/>
    <property type="match status" value="1"/>
</dbReference>
<dbReference type="Proteomes" id="UP000077763">
    <property type="component" value="Unassembled WGS sequence"/>
</dbReference>
<evidence type="ECO:0000256" key="2">
    <source>
        <dbReference type="ARBA" id="ARBA00023125"/>
    </source>
</evidence>
<name>A0A177MDX2_METMH</name>
<evidence type="ECO:0000256" key="3">
    <source>
        <dbReference type="ARBA" id="ARBA00023163"/>
    </source>
</evidence>
<dbReference type="PIRSF" id="PIRSF006092">
    <property type="entry name" value="GreA_GreB"/>
    <property type="match status" value="1"/>
</dbReference>
<evidence type="ECO:0000256" key="4">
    <source>
        <dbReference type="HAMAP-Rule" id="MF_00930"/>
    </source>
</evidence>
<evidence type="ECO:0000259" key="6">
    <source>
        <dbReference type="Pfam" id="PF03449"/>
    </source>
</evidence>
<organism evidence="7 8">
    <name type="scientific">Methylomonas methanica</name>
    <dbReference type="NCBI Taxonomy" id="421"/>
    <lineage>
        <taxon>Bacteria</taxon>
        <taxon>Pseudomonadati</taxon>
        <taxon>Pseudomonadota</taxon>
        <taxon>Gammaproteobacteria</taxon>
        <taxon>Methylococcales</taxon>
        <taxon>Methylococcaceae</taxon>
        <taxon>Methylomonas</taxon>
    </lineage>
</organism>
<dbReference type="GO" id="GO:0006354">
    <property type="term" value="P:DNA-templated transcription elongation"/>
    <property type="evidence" value="ECO:0007669"/>
    <property type="project" value="TreeGrafter"/>
</dbReference>
<comment type="caution">
    <text evidence="7">The sequence shown here is derived from an EMBL/GenBank/DDBJ whole genome shotgun (WGS) entry which is preliminary data.</text>
</comment>
<feature type="domain" description="Transcription elongation factor GreA/GreB C-terminal" evidence="5">
    <location>
        <begin position="81"/>
        <end position="155"/>
    </location>
</feature>
<dbReference type="FunFam" id="3.10.50.30:FF:000001">
    <property type="entry name" value="Transcription elongation factor GreA"/>
    <property type="match status" value="1"/>
</dbReference>
<sequence length="160" mass="19067">MKTNLVTREGYANLQQELDFLWRKERPETTEKVTWAASLGDRSENADYKYNKQRLREIDRRIRYLTKRLEEIRVVDYDPCQEGKIFFGAWVELVDDEDLILKFRIVGPDEIYGRKDYVSVDAPVARACLKKEVDDEVIVKTPVTTKNWYVNKVWYEKPPK</sequence>
<proteinExistence type="inferred from homology"/>
<keyword evidence="7" id="KW-0648">Protein biosynthesis</keyword>
<dbReference type="NCBIfam" id="TIGR01461">
    <property type="entry name" value="greB"/>
    <property type="match status" value="1"/>
</dbReference>
<dbReference type="InterPro" id="IPR022691">
    <property type="entry name" value="Tscrpt_elong_fac_GreA/B_N"/>
</dbReference>